<proteinExistence type="predicted"/>
<dbReference type="EMBL" id="FNAD01000003">
    <property type="protein sequence ID" value="SDD30703.1"/>
    <property type="molecule type" value="Genomic_DNA"/>
</dbReference>
<protein>
    <submittedName>
        <fullName evidence="1">Uncharacterized protein</fullName>
    </submittedName>
</protein>
<gene>
    <name evidence="1" type="ORF">SAMN05216270_10371</name>
</gene>
<evidence type="ECO:0000313" key="2">
    <source>
        <dbReference type="Proteomes" id="UP000198949"/>
    </source>
</evidence>
<name>A0A1G6TNM7_9ACTN</name>
<organism evidence="1 2">
    <name type="scientific">Glycomyces harbinensis</name>
    <dbReference type="NCBI Taxonomy" id="58114"/>
    <lineage>
        <taxon>Bacteria</taxon>
        <taxon>Bacillati</taxon>
        <taxon>Actinomycetota</taxon>
        <taxon>Actinomycetes</taxon>
        <taxon>Glycomycetales</taxon>
        <taxon>Glycomycetaceae</taxon>
        <taxon>Glycomyces</taxon>
    </lineage>
</organism>
<dbReference type="RefSeq" id="WP_091030496.1">
    <property type="nucleotide sequence ID" value="NZ_FNAD01000003.1"/>
</dbReference>
<keyword evidence="2" id="KW-1185">Reference proteome</keyword>
<dbReference type="STRING" id="58114.SAMN05216270_10371"/>
<dbReference type="AlphaFoldDB" id="A0A1G6TNM7"/>
<sequence>MSPDALPEGYPDSTSGGLVRVSDIEFLEFELRMTLTLGERFVQIWELEEGVPARWFGNAFRVHTDAPGLYLSYEYDQALDRYQRDRLAGIAAKFWAP</sequence>
<dbReference type="OrthoDB" id="5189481at2"/>
<accession>A0A1G6TNM7</accession>
<evidence type="ECO:0000313" key="1">
    <source>
        <dbReference type="EMBL" id="SDD30703.1"/>
    </source>
</evidence>
<dbReference type="Proteomes" id="UP000198949">
    <property type="component" value="Unassembled WGS sequence"/>
</dbReference>
<reference evidence="2" key="1">
    <citation type="submission" date="2016-10" db="EMBL/GenBank/DDBJ databases">
        <authorList>
            <person name="Varghese N."/>
            <person name="Submissions S."/>
        </authorList>
    </citation>
    <scope>NUCLEOTIDE SEQUENCE [LARGE SCALE GENOMIC DNA]</scope>
    <source>
        <strain evidence="2">CGMCC 4.3516</strain>
    </source>
</reference>